<dbReference type="Proteomes" id="UP000483820">
    <property type="component" value="Chromosome V"/>
</dbReference>
<evidence type="ECO:0000259" key="6">
    <source>
        <dbReference type="PROSITE" id="PS50262"/>
    </source>
</evidence>
<dbReference type="InterPro" id="IPR017452">
    <property type="entry name" value="GPCR_Rhodpsn_7TM"/>
</dbReference>
<gene>
    <name evidence="7" type="ORF">GCK72_018825</name>
</gene>
<feature type="domain" description="G-protein coupled receptors family 1 profile" evidence="6">
    <location>
        <begin position="110"/>
        <end position="220"/>
    </location>
</feature>
<dbReference type="KEGG" id="crq:GCK72_018825"/>
<evidence type="ECO:0000313" key="8">
    <source>
        <dbReference type="Proteomes" id="UP000483820"/>
    </source>
</evidence>
<dbReference type="EMBL" id="WUAV01000005">
    <property type="protein sequence ID" value="KAF1752271.1"/>
    <property type="molecule type" value="Genomic_DNA"/>
</dbReference>
<evidence type="ECO:0000256" key="2">
    <source>
        <dbReference type="ARBA" id="ARBA00022692"/>
    </source>
</evidence>
<comment type="caution">
    <text evidence="7">The sequence shown here is derived from an EMBL/GenBank/DDBJ whole genome shotgun (WGS) entry which is preliminary data.</text>
</comment>
<comment type="subcellular location">
    <subcellularLocation>
        <location evidence="1">Membrane</location>
    </subcellularLocation>
</comment>
<dbReference type="CTD" id="9824829"/>
<feature type="transmembrane region" description="Helical" evidence="5">
    <location>
        <begin position="114"/>
        <end position="140"/>
    </location>
</feature>
<reference evidence="7 8" key="1">
    <citation type="submission" date="2019-12" db="EMBL/GenBank/DDBJ databases">
        <title>Chromosome-level assembly of the Caenorhabditis remanei genome.</title>
        <authorList>
            <person name="Teterina A.A."/>
            <person name="Willis J.H."/>
            <person name="Phillips P.C."/>
        </authorList>
    </citation>
    <scope>NUCLEOTIDE SEQUENCE [LARGE SCALE GENOMIC DNA]</scope>
    <source>
        <strain evidence="7 8">PX506</strain>
        <tissue evidence="7">Whole organism</tissue>
    </source>
</reference>
<evidence type="ECO:0000256" key="5">
    <source>
        <dbReference type="SAM" id="Phobius"/>
    </source>
</evidence>
<accession>A0A6A5GC28</accession>
<dbReference type="GeneID" id="9824829"/>
<evidence type="ECO:0000256" key="1">
    <source>
        <dbReference type="ARBA" id="ARBA00004370"/>
    </source>
</evidence>
<keyword evidence="2 5" id="KW-0812">Transmembrane</keyword>
<dbReference type="AlphaFoldDB" id="A0A6A5GC28"/>
<dbReference type="PANTHER" id="PTHR22751:SF284">
    <property type="entry name" value="G-PROTEIN COUPLED RECEPTORS FAMILY 1 PROFILE DOMAIN-CONTAINING PROTEIN"/>
    <property type="match status" value="1"/>
</dbReference>
<dbReference type="RefSeq" id="XP_053581670.1">
    <property type="nucleotide sequence ID" value="XM_053732757.1"/>
</dbReference>
<keyword evidence="4 5" id="KW-0472">Membrane</keyword>
<feature type="transmembrane region" description="Helical" evidence="5">
    <location>
        <begin position="207"/>
        <end position="223"/>
    </location>
</feature>
<evidence type="ECO:0000256" key="3">
    <source>
        <dbReference type="ARBA" id="ARBA00022989"/>
    </source>
</evidence>
<keyword evidence="3 5" id="KW-1133">Transmembrane helix</keyword>
<proteinExistence type="predicted"/>
<sequence length="252" mass="28647">MILIAICGVLTGILGVFKSIVEIIDNDFACTHSYWYYVLVLVHFLIFQVLNQIILWEIVYITFLRSAVILDVRYGIIEEVTDKAQIAEALNGKTCVPKKVYTIAAFAGNCLRRILLTIAGITSLIVPILIMLILSVFLVFELRTSISSTIISTESSNRQNTTARALLLFLCFYVMAELPYVLLFSIGLYNPADFEQLDEYTYTQVDIFIYVNMCLGILVYCLMSSQYRATVLETFWRKNQVSTIDKTSRMTA</sequence>
<protein>
    <recommendedName>
        <fullName evidence="6">G-protein coupled receptors family 1 profile domain-containing protein</fullName>
    </recommendedName>
</protein>
<evidence type="ECO:0000256" key="4">
    <source>
        <dbReference type="ARBA" id="ARBA00023136"/>
    </source>
</evidence>
<feature type="transmembrane region" description="Helical" evidence="5">
    <location>
        <begin position="34"/>
        <end position="51"/>
    </location>
</feature>
<dbReference type="InterPro" id="IPR019427">
    <property type="entry name" value="7TM_GPCR_serpentine_rcpt_Srw"/>
</dbReference>
<dbReference type="GO" id="GO:0008528">
    <property type="term" value="F:G protein-coupled peptide receptor activity"/>
    <property type="evidence" value="ECO:0007669"/>
    <property type="project" value="InterPro"/>
</dbReference>
<dbReference type="Gene3D" id="1.20.1070.10">
    <property type="entry name" value="Rhodopsin 7-helix transmembrane proteins"/>
    <property type="match status" value="1"/>
</dbReference>
<name>A0A6A5GC28_CAERE</name>
<dbReference type="PANTHER" id="PTHR22751">
    <property type="entry name" value="G-PROTEIN COUPLED RECEPTOR-RELATED"/>
    <property type="match status" value="1"/>
</dbReference>
<feature type="transmembrane region" description="Helical" evidence="5">
    <location>
        <begin position="165"/>
        <end position="187"/>
    </location>
</feature>
<dbReference type="SUPFAM" id="SSF81321">
    <property type="entry name" value="Family A G protein-coupled receptor-like"/>
    <property type="match status" value="1"/>
</dbReference>
<evidence type="ECO:0000313" key="7">
    <source>
        <dbReference type="EMBL" id="KAF1752271.1"/>
    </source>
</evidence>
<dbReference type="GO" id="GO:0016020">
    <property type="term" value="C:membrane"/>
    <property type="evidence" value="ECO:0007669"/>
    <property type="project" value="UniProtKB-SubCell"/>
</dbReference>
<organism evidence="7 8">
    <name type="scientific">Caenorhabditis remanei</name>
    <name type="common">Caenorhabditis vulgaris</name>
    <dbReference type="NCBI Taxonomy" id="31234"/>
    <lineage>
        <taxon>Eukaryota</taxon>
        <taxon>Metazoa</taxon>
        <taxon>Ecdysozoa</taxon>
        <taxon>Nematoda</taxon>
        <taxon>Chromadorea</taxon>
        <taxon>Rhabditida</taxon>
        <taxon>Rhabditina</taxon>
        <taxon>Rhabditomorpha</taxon>
        <taxon>Rhabditoidea</taxon>
        <taxon>Rhabditidae</taxon>
        <taxon>Peloderinae</taxon>
        <taxon>Caenorhabditis</taxon>
    </lineage>
</organism>
<dbReference type="Pfam" id="PF10324">
    <property type="entry name" value="7TM_GPCR_Srw"/>
    <property type="match status" value="1"/>
</dbReference>
<dbReference type="PROSITE" id="PS50262">
    <property type="entry name" value="G_PROTEIN_RECEP_F1_2"/>
    <property type="match status" value="1"/>
</dbReference>